<dbReference type="Proteomes" id="UP000801492">
    <property type="component" value="Unassembled WGS sequence"/>
</dbReference>
<evidence type="ECO:0000313" key="2">
    <source>
        <dbReference type="Proteomes" id="UP000801492"/>
    </source>
</evidence>
<keyword evidence="2" id="KW-1185">Reference proteome</keyword>
<dbReference type="AlphaFoldDB" id="A0A8K0CKC3"/>
<name>A0A8K0CKC3_IGNLU</name>
<evidence type="ECO:0000313" key="1">
    <source>
        <dbReference type="EMBL" id="KAF2888998.1"/>
    </source>
</evidence>
<dbReference type="EMBL" id="VTPC01071902">
    <property type="protein sequence ID" value="KAF2888998.1"/>
    <property type="molecule type" value="Genomic_DNA"/>
</dbReference>
<dbReference type="OrthoDB" id="6625366at2759"/>
<accession>A0A8K0CKC3</accession>
<organism evidence="1 2">
    <name type="scientific">Ignelater luminosus</name>
    <name type="common">Cucubano</name>
    <name type="synonym">Pyrophorus luminosus</name>
    <dbReference type="NCBI Taxonomy" id="2038154"/>
    <lineage>
        <taxon>Eukaryota</taxon>
        <taxon>Metazoa</taxon>
        <taxon>Ecdysozoa</taxon>
        <taxon>Arthropoda</taxon>
        <taxon>Hexapoda</taxon>
        <taxon>Insecta</taxon>
        <taxon>Pterygota</taxon>
        <taxon>Neoptera</taxon>
        <taxon>Endopterygota</taxon>
        <taxon>Coleoptera</taxon>
        <taxon>Polyphaga</taxon>
        <taxon>Elateriformia</taxon>
        <taxon>Elateroidea</taxon>
        <taxon>Elateridae</taxon>
        <taxon>Agrypninae</taxon>
        <taxon>Pyrophorini</taxon>
        <taxon>Ignelater</taxon>
    </lineage>
</organism>
<sequence>MGLNLFGMQSANFGFIPTAIATLEKSQVQLVDQLQLVNKTVSDLKGARGKMEKAVTKKVESVLGKNKGDETMCTIAKVLSGENFSVNFSDELELTPSDIPYFKYAPVVLVEVEMSFSMY</sequence>
<proteinExistence type="predicted"/>
<gene>
    <name evidence="1" type="ORF">ILUMI_17175</name>
</gene>
<comment type="caution">
    <text evidence="1">The sequence shown here is derived from an EMBL/GenBank/DDBJ whole genome shotgun (WGS) entry which is preliminary data.</text>
</comment>
<reference evidence="1" key="1">
    <citation type="submission" date="2019-08" db="EMBL/GenBank/DDBJ databases">
        <title>The genome of the North American firefly Photinus pyralis.</title>
        <authorList>
            <consortium name="Photinus pyralis genome working group"/>
            <person name="Fallon T.R."/>
            <person name="Sander Lower S.E."/>
            <person name="Weng J.-K."/>
        </authorList>
    </citation>
    <scope>NUCLEOTIDE SEQUENCE</scope>
    <source>
        <strain evidence="1">TRF0915ILg1</strain>
        <tissue evidence="1">Whole body</tissue>
    </source>
</reference>
<protein>
    <submittedName>
        <fullName evidence="1">Uncharacterized protein</fullName>
    </submittedName>
</protein>